<keyword evidence="2" id="KW-1185">Reference proteome</keyword>
<organism evidence="1 2">
    <name type="scientific">Purpureocillium lilacinum</name>
    <name type="common">Paecilomyces lilacinus</name>
    <dbReference type="NCBI Taxonomy" id="33203"/>
    <lineage>
        <taxon>Eukaryota</taxon>
        <taxon>Fungi</taxon>
        <taxon>Dikarya</taxon>
        <taxon>Ascomycota</taxon>
        <taxon>Pezizomycotina</taxon>
        <taxon>Sordariomycetes</taxon>
        <taxon>Hypocreomycetidae</taxon>
        <taxon>Hypocreales</taxon>
        <taxon>Ophiocordycipitaceae</taxon>
        <taxon>Purpureocillium</taxon>
    </lineage>
</organism>
<reference evidence="1" key="1">
    <citation type="submission" date="2024-12" db="EMBL/GenBank/DDBJ databases">
        <title>Comparative genomics and development of molecular markers within Purpureocillium lilacinum and among Purpureocillium species.</title>
        <authorList>
            <person name="Yeh Z.-Y."/>
            <person name="Ni N.-T."/>
            <person name="Lo P.-H."/>
            <person name="Mushyakhwo K."/>
            <person name="Lin C.-F."/>
            <person name="Nai Y.-S."/>
        </authorList>
    </citation>
    <scope>NUCLEOTIDE SEQUENCE</scope>
    <source>
        <strain evidence="1">NCHU-NPUST-175</strain>
    </source>
</reference>
<evidence type="ECO:0000313" key="1">
    <source>
        <dbReference type="EMBL" id="KAL3954232.1"/>
    </source>
</evidence>
<proteinExistence type="predicted"/>
<protein>
    <submittedName>
        <fullName evidence="1">Uncharacterized protein</fullName>
    </submittedName>
</protein>
<dbReference type="Proteomes" id="UP001638806">
    <property type="component" value="Unassembled WGS sequence"/>
</dbReference>
<accession>A0ACC4DD03</accession>
<dbReference type="EMBL" id="JBGNUJ010000011">
    <property type="protein sequence ID" value="KAL3954232.1"/>
    <property type="molecule type" value="Genomic_DNA"/>
</dbReference>
<comment type="caution">
    <text evidence="1">The sequence shown here is derived from an EMBL/GenBank/DDBJ whole genome shotgun (WGS) entry which is preliminary data.</text>
</comment>
<gene>
    <name evidence="1" type="ORF">ACCO45_012188</name>
</gene>
<sequence length="676" mass="75657">MARQEMWTALAWDPRQGSRCRGPRGGGLISATWRDDGCLRLDSDIKGPSRRSDTKPDALSLPSLRRVRGPDIAQTQQWLPRMDYLRDASHEDANPSDSPSAAPRRRTRTRTTTACDACRARRTKCDSQRPHCGYCRIRGLKCHYEQAAPGPASRVEVELASINKRLDYITNVISRGERACLVTNEATADQHEHCSREDYAFTGEEKLPFQLLGTECMMTILGLGPGFATTVAKLERNAPAVGVGTSPRVRFIQQQEALAALAAFSQYVHVWYPILRPGFSERYLTIISGPLTPGAESCLVLLVAAIGTLAQQDVDLGGSCNDGSSELFLEAAMASLPPALTENSIESVQCMVLLSIYHCCLSKPCQAYDYAMVASFKVQNLLKYVDASDGELYEHTKRAYWATLLLESELRVQFDVVASGIWNHDDHVALPNSRRAWQFDLEAGSPQGSITSPASIVSAEATQTDQTQSYFLAEIAMRRMLHRCNTAIRRTSRGGIIYAPKIARELELQLDEWYDYLPETVRFQRLELNDVTPSPDFASVEPLGNFLCVQYYCCKLSIYWPAVYQCMEDGIATAEVVEHCERFFDAYMHLMPSLLICIRHCIVNRWTLYASIFMTSMAVMHASQSEYLRTNCVVDWSRLRACLESTSSVDRRIIDTSPSLSFLGEALFGRVAESWS</sequence>
<name>A0ACC4DD03_PURLI</name>
<evidence type="ECO:0000313" key="2">
    <source>
        <dbReference type="Proteomes" id="UP001638806"/>
    </source>
</evidence>